<gene>
    <name evidence="1" type="ORF">Vadar_026184</name>
</gene>
<name>A0ACB7YI94_9ERIC</name>
<evidence type="ECO:0000313" key="1">
    <source>
        <dbReference type="EMBL" id="KAH7852549.1"/>
    </source>
</evidence>
<dbReference type="EMBL" id="CM037158">
    <property type="protein sequence ID" value="KAH7852549.1"/>
    <property type="molecule type" value="Genomic_DNA"/>
</dbReference>
<protein>
    <submittedName>
        <fullName evidence="1">Uncharacterized protein</fullName>
    </submittedName>
</protein>
<organism evidence="1 2">
    <name type="scientific">Vaccinium darrowii</name>
    <dbReference type="NCBI Taxonomy" id="229202"/>
    <lineage>
        <taxon>Eukaryota</taxon>
        <taxon>Viridiplantae</taxon>
        <taxon>Streptophyta</taxon>
        <taxon>Embryophyta</taxon>
        <taxon>Tracheophyta</taxon>
        <taxon>Spermatophyta</taxon>
        <taxon>Magnoliopsida</taxon>
        <taxon>eudicotyledons</taxon>
        <taxon>Gunneridae</taxon>
        <taxon>Pentapetalae</taxon>
        <taxon>asterids</taxon>
        <taxon>Ericales</taxon>
        <taxon>Ericaceae</taxon>
        <taxon>Vaccinioideae</taxon>
        <taxon>Vaccinieae</taxon>
        <taxon>Vaccinium</taxon>
    </lineage>
</organism>
<reference evidence="1 2" key="1">
    <citation type="journal article" date="2021" name="Hortic Res">
        <title>High-quality reference genome and annotation aids understanding of berry development for evergreen blueberry (Vaccinium darrowii).</title>
        <authorList>
            <person name="Yu J."/>
            <person name="Hulse-Kemp A.M."/>
            <person name="Babiker E."/>
            <person name="Staton M."/>
        </authorList>
    </citation>
    <scope>NUCLEOTIDE SEQUENCE [LARGE SCALE GENOMIC DNA]</scope>
    <source>
        <strain evidence="2">cv. NJ 8807/NJ 8810</strain>
        <tissue evidence="1">Young leaf</tissue>
    </source>
</reference>
<dbReference type="Proteomes" id="UP000828048">
    <property type="component" value="Chromosome 8"/>
</dbReference>
<comment type="caution">
    <text evidence="1">The sequence shown here is derived from an EMBL/GenBank/DDBJ whole genome shotgun (WGS) entry which is preliminary data.</text>
</comment>
<sequence length="207" mass="22819">MLDSDFNARLGDFGLARALDKEKTSYTEAEGVAGTLGYIAPECFLTGKATQQSDVYAFGVVLLEIICGLRPGTRIDEFDFLVDWVWSLHRQGRILDAVEDRLGDEYVVEEAQKVLILALACSHPIASERPKTQAIVQIISGFAPVPYVPPFKPAFVWPLTPSVEKDDISSLLSVTETKSFPTTYLGLGFMSECATLEPYADDKFKTV</sequence>
<evidence type="ECO:0000313" key="2">
    <source>
        <dbReference type="Proteomes" id="UP000828048"/>
    </source>
</evidence>
<accession>A0ACB7YI94</accession>
<proteinExistence type="predicted"/>
<keyword evidence="2" id="KW-1185">Reference proteome</keyword>